<evidence type="ECO:0000256" key="6">
    <source>
        <dbReference type="ARBA" id="ARBA00023239"/>
    </source>
</evidence>
<evidence type="ECO:0000256" key="7">
    <source>
        <dbReference type="SAM" id="MobiDB-lite"/>
    </source>
</evidence>
<dbReference type="PANTHER" id="PTHR11920:SF335">
    <property type="entry name" value="GUANYLATE CYCLASE"/>
    <property type="match status" value="1"/>
</dbReference>
<feature type="compositionally biased region" description="Polar residues" evidence="7">
    <location>
        <begin position="191"/>
        <end position="207"/>
    </location>
</feature>
<feature type="region of interest" description="Disordered" evidence="7">
    <location>
        <begin position="47"/>
        <end position="85"/>
    </location>
</feature>
<keyword evidence="6" id="KW-0456">Lyase</keyword>
<dbReference type="GO" id="GO:0004383">
    <property type="term" value="F:guanylate cyclase activity"/>
    <property type="evidence" value="ECO:0007669"/>
    <property type="project" value="TreeGrafter"/>
</dbReference>
<accession>A0A8J4BLK6</accession>
<dbReference type="PANTHER" id="PTHR11920">
    <property type="entry name" value="GUANYLYL CYCLASE"/>
    <property type="match status" value="1"/>
</dbReference>
<evidence type="ECO:0000256" key="2">
    <source>
        <dbReference type="ARBA" id="ARBA00022692"/>
    </source>
</evidence>
<dbReference type="InterPro" id="IPR001054">
    <property type="entry name" value="A/G_cyclase"/>
</dbReference>
<dbReference type="Gene3D" id="3.30.70.1230">
    <property type="entry name" value="Nucleotide cyclase"/>
    <property type="match status" value="1"/>
</dbReference>
<evidence type="ECO:0000256" key="3">
    <source>
        <dbReference type="ARBA" id="ARBA00022741"/>
    </source>
</evidence>
<protein>
    <recommendedName>
        <fullName evidence="8">Guanylate cyclase domain-containing protein</fullName>
    </recommendedName>
</protein>
<dbReference type="GO" id="GO:0000166">
    <property type="term" value="F:nucleotide binding"/>
    <property type="evidence" value="ECO:0007669"/>
    <property type="project" value="UniProtKB-KW"/>
</dbReference>
<name>A0A8J4BLK6_9CHLO</name>
<dbReference type="PROSITE" id="PS50125">
    <property type="entry name" value="GUANYLATE_CYCLASE_2"/>
    <property type="match status" value="1"/>
</dbReference>
<evidence type="ECO:0000313" key="9">
    <source>
        <dbReference type="EMBL" id="GIL63696.1"/>
    </source>
</evidence>
<keyword evidence="3" id="KW-0547">Nucleotide-binding</keyword>
<evidence type="ECO:0000256" key="5">
    <source>
        <dbReference type="ARBA" id="ARBA00023136"/>
    </source>
</evidence>
<feature type="compositionally biased region" description="Basic residues" evidence="7">
    <location>
        <begin position="159"/>
        <end position="169"/>
    </location>
</feature>
<feature type="compositionally biased region" description="Polar residues" evidence="7">
    <location>
        <begin position="220"/>
        <end position="232"/>
    </location>
</feature>
<organism evidence="9 10">
    <name type="scientific">Volvox africanus</name>
    <dbReference type="NCBI Taxonomy" id="51714"/>
    <lineage>
        <taxon>Eukaryota</taxon>
        <taxon>Viridiplantae</taxon>
        <taxon>Chlorophyta</taxon>
        <taxon>core chlorophytes</taxon>
        <taxon>Chlorophyceae</taxon>
        <taxon>CS clade</taxon>
        <taxon>Chlamydomonadales</taxon>
        <taxon>Volvocaceae</taxon>
        <taxon>Volvox</taxon>
    </lineage>
</organism>
<feature type="domain" description="Guanylate cyclase" evidence="8">
    <location>
        <begin position="613"/>
        <end position="645"/>
    </location>
</feature>
<dbReference type="InterPro" id="IPR029787">
    <property type="entry name" value="Nucleotide_cyclase"/>
</dbReference>
<comment type="caution">
    <text evidence="9">The sequence shown here is derived from an EMBL/GenBank/DDBJ whole genome shotgun (WGS) entry which is preliminary data.</text>
</comment>
<dbReference type="Proteomes" id="UP000747399">
    <property type="component" value="Unassembled WGS sequence"/>
</dbReference>
<dbReference type="GO" id="GO:0007168">
    <property type="term" value="P:receptor guanylyl cyclase signaling pathway"/>
    <property type="evidence" value="ECO:0007669"/>
    <property type="project" value="TreeGrafter"/>
</dbReference>
<dbReference type="SUPFAM" id="SSF55073">
    <property type="entry name" value="Nucleotide cyclase"/>
    <property type="match status" value="1"/>
</dbReference>
<evidence type="ECO:0000256" key="4">
    <source>
        <dbReference type="ARBA" id="ARBA00022989"/>
    </source>
</evidence>
<reference evidence="9" key="1">
    <citation type="journal article" date="2021" name="Proc. Natl. Acad. Sci. U.S.A.">
        <title>Three genomes in the algal genus Volvox reveal the fate of a haploid sex-determining region after a transition to homothallism.</title>
        <authorList>
            <person name="Yamamoto K."/>
            <person name="Hamaji T."/>
            <person name="Kawai-Toyooka H."/>
            <person name="Matsuzaki R."/>
            <person name="Takahashi F."/>
            <person name="Nishimura Y."/>
            <person name="Kawachi M."/>
            <person name="Noguchi H."/>
            <person name="Minakuchi Y."/>
            <person name="Umen J.G."/>
            <person name="Toyoda A."/>
            <person name="Nozaki H."/>
        </authorList>
    </citation>
    <scope>NUCLEOTIDE SEQUENCE</scope>
    <source>
        <strain evidence="9">NIES-3780</strain>
    </source>
</reference>
<evidence type="ECO:0000313" key="10">
    <source>
        <dbReference type="Proteomes" id="UP000747399"/>
    </source>
</evidence>
<proteinExistence type="predicted"/>
<keyword evidence="4" id="KW-1133">Transmembrane helix</keyword>
<feature type="compositionally biased region" description="Low complexity" evidence="7">
    <location>
        <begin position="470"/>
        <end position="481"/>
    </location>
</feature>
<keyword evidence="10" id="KW-1185">Reference proteome</keyword>
<gene>
    <name evidence="9" type="ORF">Vafri_17712</name>
</gene>
<dbReference type="GO" id="GO:0005886">
    <property type="term" value="C:plasma membrane"/>
    <property type="evidence" value="ECO:0007669"/>
    <property type="project" value="TreeGrafter"/>
</dbReference>
<keyword evidence="2" id="KW-0812">Transmembrane</keyword>
<feature type="compositionally biased region" description="Acidic residues" evidence="7">
    <location>
        <begin position="503"/>
        <end position="512"/>
    </location>
</feature>
<dbReference type="AlphaFoldDB" id="A0A8J4BLK6"/>
<evidence type="ECO:0000259" key="8">
    <source>
        <dbReference type="PROSITE" id="PS50125"/>
    </source>
</evidence>
<evidence type="ECO:0000256" key="1">
    <source>
        <dbReference type="ARBA" id="ARBA00004370"/>
    </source>
</evidence>
<dbReference type="GO" id="GO:0001653">
    <property type="term" value="F:peptide receptor activity"/>
    <property type="evidence" value="ECO:0007669"/>
    <property type="project" value="TreeGrafter"/>
</dbReference>
<feature type="compositionally biased region" description="Polar residues" evidence="7">
    <location>
        <begin position="253"/>
        <end position="272"/>
    </location>
</feature>
<dbReference type="GO" id="GO:0035556">
    <property type="term" value="P:intracellular signal transduction"/>
    <property type="evidence" value="ECO:0007669"/>
    <property type="project" value="InterPro"/>
</dbReference>
<feature type="compositionally biased region" description="Gly residues" evidence="7">
    <location>
        <begin position="56"/>
        <end position="71"/>
    </location>
</feature>
<dbReference type="Pfam" id="PF00211">
    <property type="entry name" value="Guanylate_cyc"/>
    <property type="match status" value="1"/>
</dbReference>
<comment type="subcellular location">
    <subcellularLocation>
        <location evidence="1">Membrane</location>
    </subcellularLocation>
</comment>
<keyword evidence="5" id="KW-0472">Membrane</keyword>
<feature type="region of interest" description="Disordered" evidence="7">
    <location>
        <begin position="253"/>
        <end position="277"/>
    </location>
</feature>
<feature type="region of interest" description="Disordered" evidence="7">
    <location>
        <begin position="470"/>
        <end position="512"/>
    </location>
</feature>
<dbReference type="GO" id="GO:0004016">
    <property type="term" value="F:adenylate cyclase activity"/>
    <property type="evidence" value="ECO:0007669"/>
    <property type="project" value="TreeGrafter"/>
</dbReference>
<sequence length="680" mass="71244">MINLRCVGAPSRTATLLLLTQTSSIRMAVQQRAIVSRLSSNDLPEGTSLAATLSAPGGGGGGGGRGSGGQGSVTTGTSSGGGGVNPSPCYVASKLSGSAPVVPSNPRPQSGIRVPGTGLLRTLMENGASIIGEIDRASNHIGFVESKAGMANLTEEHVRRRHQHQHQHQHQQPGLTDAARRSIVRRRSALKMTSSSTDDNPLSTSTWGLFDNHRGRGESKSFTLRRNNSPTAGNVKRVGTERQLERTAVTQSQNEFHSVTATASSLNSGNGSTKKRPPSRLMSFLANKNIAGAPVGGGHPARSLNLGGVNQVWSSSLVSDVGVTAGAAVSMLKGVSSTTELELGSRQGSSLGRSGMSVLTMQHLTNTVTAMEAAVTSTVAGESIGNLGGVNGVGTAAANTAASGTQAASPRRPPTRRVLRPAVEDVAEESGAECSGRLQPLSASARESGCDTIVTAGALPHLSAVMQAARASSSSQATSRMPTAGQLLSPSQMGPASERESGAADDDDDDDCWHEITASTLRDPVNGEQAILLMQVDVSARVRAERRIAEVLEAEHKLLESVFPRHVLELAATRRPKNASGRPGVGPMSKFSLAELPLAQNCASVATYHPMVTILFSDIIGFTSMCHEIPATKVMEFLNNLYSRLGGCCSCRMPDRWCRRCCRCLRHTHTRVRIAVIARG</sequence>
<feature type="region of interest" description="Disordered" evidence="7">
    <location>
        <begin position="159"/>
        <end position="238"/>
    </location>
</feature>
<dbReference type="InterPro" id="IPR050401">
    <property type="entry name" value="Cyclic_nucleotide_synthase"/>
</dbReference>
<dbReference type="EMBL" id="BNCO01000059">
    <property type="protein sequence ID" value="GIL63696.1"/>
    <property type="molecule type" value="Genomic_DNA"/>
</dbReference>